<dbReference type="InterPro" id="IPR054253">
    <property type="entry name" value="DUF6984"/>
</dbReference>
<dbReference type="OrthoDB" id="1050330at2"/>
<dbReference type="AlphaFoldDB" id="A0A2G1VP08"/>
<comment type="caution">
    <text evidence="2">The sequence shown here is derived from an EMBL/GenBank/DDBJ whole genome shotgun (WGS) entry which is preliminary data.</text>
</comment>
<keyword evidence="3" id="KW-1185">Reference proteome</keyword>
<proteinExistence type="predicted"/>
<evidence type="ECO:0000313" key="3">
    <source>
        <dbReference type="Proteomes" id="UP000229433"/>
    </source>
</evidence>
<gene>
    <name evidence="2" type="ORF">CJ305_14530</name>
</gene>
<name>A0A2G1VP08_9FLAO</name>
<accession>A0A2G1VP08</accession>
<protein>
    <recommendedName>
        <fullName evidence="1">DUF6984 domain-containing protein</fullName>
    </recommendedName>
</protein>
<dbReference type="Pfam" id="PF22480">
    <property type="entry name" value="DUF6984"/>
    <property type="match status" value="1"/>
</dbReference>
<sequence length="111" mass="13000">MNILEMRPIKQKEIEIIKKLCNNQFKIPELIRNLNDNHMGSISFDIENKQARQKSIAAAEYIDIDGVLVDIELSIDEEGNLFELDFWKVDFSELKEYPTFDKLKVRIPDEG</sequence>
<dbReference type="RefSeq" id="WP_099647023.1">
    <property type="nucleotide sequence ID" value="NZ_KZ319295.1"/>
</dbReference>
<feature type="domain" description="DUF6984" evidence="1">
    <location>
        <begin position="6"/>
        <end position="98"/>
    </location>
</feature>
<dbReference type="EMBL" id="NQXA01000013">
    <property type="protein sequence ID" value="PHQ28506.1"/>
    <property type="molecule type" value="Genomic_DNA"/>
</dbReference>
<reference evidence="2 3" key="1">
    <citation type="submission" date="2017-08" db="EMBL/GenBank/DDBJ databases">
        <title>The whole genome shortgun sequences of strain Leeuwenhoekiella nanhaiensis G18 from the South China Sea.</title>
        <authorList>
            <person name="Liu Q."/>
        </authorList>
    </citation>
    <scope>NUCLEOTIDE SEQUENCE [LARGE SCALE GENOMIC DNA]</scope>
    <source>
        <strain evidence="2 3">G18</strain>
    </source>
</reference>
<evidence type="ECO:0000313" key="2">
    <source>
        <dbReference type="EMBL" id="PHQ28506.1"/>
    </source>
</evidence>
<dbReference type="Proteomes" id="UP000229433">
    <property type="component" value="Unassembled WGS sequence"/>
</dbReference>
<evidence type="ECO:0000259" key="1">
    <source>
        <dbReference type="Pfam" id="PF22480"/>
    </source>
</evidence>
<organism evidence="2 3">
    <name type="scientific">Leeuwenhoekiella nanhaiensis</name>
    <dbReference type="NCBI Taxonomy" id="1655491"/>
    <lineage>
        <taxon>Bacteria</taxon>
        <taxon>Pseudomonadati</taxon>
        <taxon>Bacteroidota</taxon>
        <taxon>Flavobacteriia</taxon>
        <taxon>Flavobacteriales</taxon>
        <taxon>Flavobacteriaceae</taxon>
        <taxon>Leeuwenhoekiella</taxon>
    </lineage>
</organism>